<dbReference type="Gene3D" id="2.60.40.1080">
    <property type="match status" value="3"/>
</dbReference>
<dbReference type="PRINTS" id="PR00132">
    <property type="entry name" value="GLHYDRLASE2"/>
</dbReference>
<feature type="domain" description="SLH" evidence="12">
    <location>
        <begin position="2091"/>
        <end position="2147"/>
    </location>
</feature>
<keyword evidence="7 9" id="KW-0326">Glycosidase</keyword>
<dbReference type="NCBIfam" id="TIGR02543">
    <property type="entry name" value="List_Bact_rpt"/>
    <property type="match status" value="1"/>
</dbReference>
<reference evidence="13" key="2">
    <citation type="submission" date="2021-04" db="EMBL/GenBank/DDBJ databases">
        <authorList>
            <person name="Gilroy R."/>
        </authorList>
    </citation>
    <scope>NUCLEOTIDE SEQUENCE</scope>
    <source>
        <strain evidence="13">ChiGjej6B6-1540</strain>
    </source>
</reference>
<dbReference type="EC" id="3.2.1.23" evidence="4 9"/>
<dbReference type="PROSITE" id="PS51272">
    <property type="entry name" value="SLH"/>
    <property type="match status" value="2"/>
</dbReference>
<dbReference type="Gene3D" id="2.60.120.260">
    <property type="entry name" value="Galactose-binding domain-like"/>
    <property type="match status" value="1"/>
</dbReference>
<dbReference type="SMART" id="SM01038">
    <property type="entry name" value="Bgal_small_N"/>
    <property type="match status" value="1"/>
</dbReference>
<dbReference type="SUPFAM" id="SSF49303">
    <property type="entry name" value="beta-Galactosidase/glucuronidase domain"/>
    <property type="match status" value="2"/>
</dbReference>
<dbReference type="CDD" id="cd00161">
    <property type="entry name" value="beta-trefoil_Ricin-like"/>
    <property type="match status" value="2"/>
</dbReference>
<dbReference type="SMART" id="SM00635">
    <property type="entry name" value="BID_2"/>
    <property type="match status" value="3"/>
</dbReference>
<dbReference type="InterPro" id="IPR042229">
    <property type="entry name" value="Listeria/Bacterioides_rpt_sf"/>
</dbReference>
<dbReference type="InterPro" id="IPR013783">
    <property type="entry name" value="Ig-like_fold"/>
</dbReference>
<comment type="similarity">
    <text evidence="3 9">Belongs to the glycosyl hydrolase 2 family.</text>
</comment>
<sequence length="2147" mass="236286">MKRSNRTLRSVLSLLLAVAMCLTLALPALAAGGETTFDGVYRLVNAVNADQRVAPGNDSVQANNGLYIWEQEAGRDPKVAMFQLTDAGDGMYYIQPLLDDTLVIQGSAAVTLQTKDEGNADQKWTVTQVDGGYTFQNSNGYLSTSADSHSQVDISATEKVWVLDEVQPEMKLTLSSGMVEVGSTVTATVSGTDNKGDALDTAGVVLESDNIAVATVDGATITAVGEGTATITAKLEVNGQTVTATAKLEVVAQFEEVEMDGIYLLRSVAFPSDIAEPGGDQIYTGNTLWLWPHGSQDTRMWIFTPAGDGTVYWQPYTNRSLAVRPVTAGAAGEDLGFSALADNDPLLRWRILPADDGSCYLQNVGSGLYMCSKTDKNQSLLSLGSKDAVTAKWTFEAVPDSIDLQLSSSAVMVGEQTTATATVISGTDANAKAVLESSDPEIASVDGMTITGHKTGTVTITAKVEGGAEDGPVATVTFHVLQPSEEWGGGLYRIDGGILSGIVEPSAANVSANVVLYFWGNALDSARMYRFSEGTDGAVFWHPQSNLGLAMEARSDGYIYLSNYDPNSAAQQWKLVAVDGKEGIYTFQNVGTGTYMATQDDASNKIIIQTDDTSLQSAQWKVTELLPTISMALDALYLQVGNSTQADVTAKDAAGNTVTTGITVISANPEIASVDGTTITGVSAGRTTITAQLVVGGNTYTSEPVAVTVTEEENIFTGMEWYKDIETPEVNREPSHADFIPYPDAQTAMDAERSALDDVDENSSDYYQLLTQTEWDFALVENPAQAAEADAAGWLDEVLPEGEAENFNREFVPSTWQTYRNEDGTFRYFDEAIYTNSVYPWGSVPGNYIDYDDPQAPTYYNPVGYYRTTFTLPENWDGREIFLSFQGVKSAYYLYVNGHQVGYTTDSYTAHDFNITPYLNAEGENTVAVKVFRWSIGSYLENQDMIQQSGIIRDVYLYSKDSQAEIRDFFVQTKFDDRTSKDSNVTLNVDVDVRNLTNEVITDGYTVDVTLRELDGTVVGSDTLTYDTLTALNGVTGATDPTAEAADGEKKVNLGDRQTAEIYVINPEKWFPDTPNLYMITIELKDADGQVVEAAAERIGFREIYKVNINEDGQEQMQITGQKIIFRGVNRHDTSMENGDAVTRQEMINDLMLMKQFNVNAIRTSHYPNNKLIYDLADELGLYVYAEANVESHYGGYGDHEVAIPGEDARWVWPVMDRNMNMVELLKNHAAIIGWSYSNESTYTTIEWNDDYCFWATAMAILERDPSRLRMYERESHNYYHPYVKPSNDADPWSYEVRSQNVVDVHSTQYPEASAVKSWASDPNNKLPYFEQEYEHAMGQAFGSFEEFWKLNRTMENVQGGFIWDWVDQTLETTRVDEDGNYETFWGYGGDWIDGAYNADAFCGNGVFFANRTPSSKAIEMRYVHQQVNFYLIGEDVDVTDGSVTVQVVNEYENTNLDAFDITWTLIKDDEAIATGKLDLATSCMDGSQFGVEAVTIDLPEVEVSGGDNYLLEFSVTNKERPDWDASTWTYNNEVAFEQFDLTPDDAERDALNYSDMLDFTAVDETEDTLTVSGITDEGQVYSFEMSKTTGIISNYTLDGEVVLEQGPVPSYWRAQTYNDTPVMYDAKLRNDENTMTLKSAPVITVDGKHIKVELDVQLPVDADQTMRYDIYANGEIVVSSAFTPNSNFAPGTAGTYALPKVGLRMTVAPGYENFTFYGPGPEETYVDRQNGSKVGLYESTVSEEFVDEYLKPQENGNHTSVRWSALTNEDGNGLMVSADGTVETSALHVKAEDINPSTYAYPYNAQTIRHSTEVPMEDVTYWCVDAMQRGVSNTAFFNHVPLEGYYPTTKPNADGTYQTYSETFRISPVTAETDLVEESKLGFTAEELGVTMYTVTFETNNGVAATTVEVARNQTVAQPEQPTNGDFTFEGWFTDAECTQAYDFTQPVRKDLTLYAGWKMVGPSVDRDDEDDIDDGETPLDPTPGFTDVSDSHWAKEAIDYVVEEGLFTGTSETTFAPEMTTTRAMLMTVLARMDGVDTTGSDPWYQKGMEWAVAEGVSDGTNPEATITREQLAVMLYRYAGSPAVGDEALDFSDADQVSAWAADGMKWAVANGIVSGKGNGVLDPQGSASRAEVAQMLWNFSKIG</sequence>
<dbReference type="InterPro" id="IPR036156">
    <property type="entry name" value="Beta-gal/glucu_dom_sf"/>
</dbReference>
<dbReference type="InterPro" id="IPR006103">
    <property type="entry name" value="Glyco_hydro_2_cat"/>
</dbReference>
<protein>
    <recommendedName>
        <fullName evidence="4 9">Beta-galactosidase</fullName>
        <ecNumber evidence="4 9">3.2.1.23</ecNumber>
    </recommendedName>
    <alternativeName>
        <fullName evidence="8 9">Lactase</fullName>
    </alternativeName>
</protein>
<dbReference type="InterPro" id="IPR011013">
    <property type="entry name" value="Gal_mutarotase_sf_dom"/>
</dbReference>
<dbReference type="GO" id="GO:0009341">
    <property type="term" value="C:beta-galactosidase complex"/>
    <property type="evidence" value="ECO:0007669"/>
    <property type="project" value="InterPro"/>
</dbReference>
<dbReference type="InterPro" id="IPR000772">
    <property type="entry name" value="Ricin_B_lectin"/>
</dbReference>
<dbReference type="GO" id="GO:0030313">
    <property type="term" value="C:cell envelope"/>
    <property type="evidence" value="ECO:0007669"/>
    <property type="project" value="UniProtKB-SubCell"/>
</dbReference>
<dbReference type="InterPro" id="IPR013378">
    <property type="entry name" value="InlB-like_B-rpt"/>
</dbReference>
<dbReference type="SUPFAM" id="SSF74650">
    <property type="entry name" value="Galactose mutarotase-like"/>
    <property type="match status" value="1"/>
</dbReference>
<dbReference type="Pfam" id="PF00703">
    <property type="entry name" value="Glyco_hydro_2"/>
    <property type="match status" value="1"/>
</dbReference>
<dbReference type="InterPro" id="IPR014718">
    <property type="entry name" value="GH-type_carb-bd"/>
</dbReference>
<evidence type="ECO:0000256" key="8">
    <source>
        <dbReference type="ARBA" id="ARBA00032230"/>
    </source>
</evidence>
<evidence type="ECO:0000313" key="13">
    <source>
        <dbReference type="EMBL" id="HIW93043.1"/>
    </source>
</evidence>
<dbReference type="InterPro" id="IPR035992">
    <property type="entry name" value="Ricin_B-like_lectins"/>
</dbReference>
<dbReference type="InterPro" id="IPR017853">
    <property type="entry name" value="GH"/>
</dbReference>
<evidence type="ECO:0000259" key="12">
    <source>
        <dbReference type="PROSITE" id="PS51272"/>
    </source>
</evidence>
<dbReference type="InterPro" id="IPR006104">
    <property type="entry name" value="Glyco_hydro_2_N"/>
</dbReference>
<evidence type="ECO:0000256" key="10">
    <source>
        <dbReference type="SAM" id="MobiDB-lite"/>
    </source>
</evidence>
<dbReference type="PANTHER" id="PTHR46323">
    <property type="entry name" value="BETA-GALACTOSIDASE"/>
    <property type="match status" value="1"/>
</dbReference>
<dbReference type="SUPFAM" id="SSF51445">
    <property type="entry name" value="(Trans)glycosidases"/>
    <property type="match status" value="1"/>
</dbReference>
<evidence type="ECO:0000256" key="6">
    <source>
        <dbReference type="ARBA" id="ARBA00022801"/>
    </source>
</evidence>
<dbReference type="Pfam" id="PF16353">
    <property type="entry name" value="LacZ_4"/>
    <property type="match status" value="1"/>
</dbReference>
<dbReference type="Proteomes" id="UP000824192">
    <property type="component" value="Unassembled WGS sequence"/>
</dbReference>
<dbReference type="InterPro" id="IPR050347">
    <property type="entry name" value="Bact_Beta-galactosidase"/>
</dbReference>
<feature type="domain" description="SLH" evidence="12">
    <location>
        <begin position="1983"/>
        <end position="2046"/>
    </location>
</feature>
<dbReference type="Pfam" id="PF14200">
    <property type="entry name" value="RicinB_lectin_2"/>
    <property type="match status" value="1"/>
</dbReference>
<feature type="chain" id="PRO_5038505512" description="Beta-galactosidase" evidence="11">
    <location>
        <begin position="31"/>
        <end position="2147"/>
    </location>
</feature>
<dbReference type="Gene3D" id="2.70.98.10">
    <property type="match status" value="1"/>
</dbReference>
<comment type="catalytic activity">
    <reaction evidence="1 9">
        <text>Hydrolysis of terminal non-reducing beta-D-galactose residues in beta-D-galactosides.</text>
        <dbReference type="EC" id="3.2.1.23"/>
    </reaction>
</comment>
<name>A0A9D1UMQ6_9FIRM</name>
<reference evidence="13" key="1">
    <citation type="journal article" date="2021" name="PeerJ">
        <title>Extensive microbial diversity within the chicken gut microbiome revealed by metagenomics and culture.</title>
        <authorList>
            <person name="Gilroy R."/>
            <person name="Ravi A."/>
            <person name="Getino M."/>
            <person name="Pursley I."/>
            <person name="Horton D.L."/>
            <person name="Alikhan N.F."/>
            <person name="Baker D."/>
            <person name="Gharbi K."/>
            <person name="Hall N."/>
            <person name="Watson M."/>
            <person name="Adriaenssens E.M."/>
            <person name="Foster-Nyarko E."/>
            <person name="Jarju S."/>
            <person name="Secka A."/>
            <person name="Antonio M."/>
            <person name="Oren A."/>
            <person name="Chaudhuri R.R."/>
            <person name="La Ragione R."/>
            <person name="Hildebrand F."/>
            <person name="Pallen M.J."/>
        </authorList>
    </citation>
    <scope>NUCLEOTIDE SEQUENCE</scope>
    <source>
        <strain evidence="13">ChiGjej6B6-1540</strain>
    </source>
</reference>
<evidence type="ECO:0000256" key="2">
    <source>
        <dbReference type="ARBA" id="ARBA00004196"/>
    </source>
</evidence>
<evidence type="ECO:0000256" key="9">
    <source>
        <dbReference type="RuleBase" id="RU361154"/>
    </source>
</evidence>
<keyword evidence="11" id="KW-0732">Signal</keyword>
<dbReference type="GO" id="GO:0030246">
    <property type="term" value="F:carbohydrate binding"/>
    <property type="evidence" value="ECO:0007669"/>
    <property type="project" value="InterPro"/>
</dbReference>
<dbReference type="InterPro" id="IPR003343">
    <property type="entry name" value="Big_2"/>
</dbReference>
<dbReference type="Pfam" id="PF09479">
    <property type="entry name" value="Flg_new"/>
    <property type="match status" value="1"/>
</dbReference>
<organism evidence="13 14">
    <name type="scientific">Candidatus Flavonifractor merdipullorum</name>
    <dbReference type="NCBI Taxonomy" id="2838590"/>
    <lineage>
        <taxon>Bacteria</taxon>
        <taxon>Bacillati</taxon>
        <taxon>Bacillota</taxon>
        <taxon>Clostridia</taxon>
        <taxon>Eubacteriales</taxon>
        <taxon>Oscillospiraceae</taxon>
        <taxon>Flavonifractor</taxon>
    </lineage>
</organism>
<dbReference type="PROSITE" id="PS00719">
    <property type="entry name" value="GLYCOSYL_HYDROL_F2_1"/>
    <property type="match status" value="1"/>
</dbReference>
<keyword evidence="5" id="KW-0677">Repeat</keyword>
<feature type="compositionally biased region" description="Acidic residues" evidence="10">
    <location>
        <begin position="1968"/>
        <end position="1979"/>
    </location>
</feature>
<comment type="subcellular location">
    <subcellularLocation>
        <location evidence="2">Cell envelope</location>
    </subcellularLocation>
</comment>
<gene>
    <name evidence="13" type="ORF">H9868_00725</name>
</gene>
<evidence type="ECO:0000256" key="1">
    <source>
        <dbReference type="ARBA" id="ARBA00001412"/>
    </source>
</evidence>
<keyword evidence="6 9" id="KW-0378">Hydrolase</keyword>
<dbReference type="Pfam" id="PF02837">
    <property type="entry name" value="Glyco_hydro_2_N"/>
    <property type="match status" value="1"/>
</dbReference>
<dbReference type="GO" id="GO:0005990">
    <property type="term" value="P:lactose catabolic process"/>
    <property type="evidence" value="ECO:0007669"/>
    <property type="project" value="TreeGrafter"/>
</dbReference>
<dbReference type="InterPro" id="IPR008979">
    <property type="entry name" value="Galactose-bd-like_sf"/>
</dbReference>
<accession>A0A9D1UMQ6</accession>
<dbReference type="InterPro" id="IPR008964">
    <property type="entry name" value="Invasin/intimin_cell_adhesion"/>
</dbReference>
<dbReference type="InterPro" id="IPR001119">
    <property type="entry name" value="SLH_dom"/>
</dbReference>
<dbReference type="Pfam" id="PF00395">
    <property type="entry name" value="SLH"/>
    <property type="match status" value="3"/>
</dbReference>
<feature type="region of interest" description="Disordered" evidence="10">
    <location>
        <begin position="1966"/>
        <end position="1990"/>
    </location>
</feature>
<dbReference type="SUPFAM" id="SSF49785">
    <property type="entry name" value="Galactose-binding domain-like"/>
    <property type="match status" value="1"/>
</dbReference>
<evidence type="ECO:0000256" key="11">
    <source>
        <dbReference type="SAM" id="SignalP"/>
    </source>
</evidence>
<dbReference type="InterPro" id="IPR006102">
    <property type="entry name" value="Ig-like_GH2"/>
</dbReference>
<evidence type="ECO:0000256" key="4">
    <source>
        <dbReference type="ARBA" id="ARBA00012756"/>
    </source>
</evidence>
<dbReference type="PANTHER" id="PTHR46323:SF2">
    <property type="entry name" value="BETA-GALACTOSIDASE"/>
    <property type="match status" value="1"/>
</dbReference>
<dbReference type="InterPro" id="IPR032312">
    <property type="entry name" value="LacZ_4"/>
</dbReference>
<feature type="signal peptide" evidence="11">
    <location>
        <begin position="1"/>
        <end position="30"/>
    </location>
</feature>
<comment type="caution">
    <text evidence="13">The sequence shown here is derived from an EMBL/GenBank/DDBJ whole genome shotgun (WGS) entry which is preliminary data.</text>
</comment>
<evidence type="ECO:0000256" key="5">
    <source>
        <dbReference type="ARBA" id="ARBA00022737"/>
    </source>
</evidence>
<dbReference type="InterPro" id="IPR006101">
    <property type="entry name" value="Glyco_hydro_2"/>
</dbReference>
<dbReference type="SUPFAM" id="SSF50370">
    <property type="entry name" value="Ricin B-like lectins"/>
    <property type="match status" value="3"/>
</dbReference>
<dbReference type="Pfam" id="PF02929">
    <property type="entry name" value="Bgal_small_N"/>
    <property type="match status" value="1"/>
</dbReference>
<evidence type="ECO:0000313" key="14">
    <source>
        <dbReference type="Proteomes" id="UP000824192"/>
    </source>
</evidence>
<dbReference type="InterPro" id="IPR023230">
    <property type="entry name" value="Glyco_hydro_2_CS"/>
</dbReference>
<dbReference type="Pfam" id="PF02836">
    <property type="entry name" value="Glyco_hydro_2_C"/>
    <property type="match status" value="1"/>
</dbReference>
<dbReference type="EMBL" id="DXGA01000017">
    <property type="protein sequence ID" value="HIW93043.1"/>
    <property type="molecule type" value="Genomic_DNA"/>
</dbReference>
<dbReference type="InterPro" id="IPR004199">
    <property type="entry name" value="B-gal_small/dom_5"/>
</dbReference>
<dbReference type="Gene3D" id="2.80.10.50">
    <property type="match status" value="3"/>
</dbReference>
<proteinExistence type="inferred from homology"/>
<dbReference type="Gene3D" id="2.60.40.10">
    <property type="entry name" value="Immunoglobulins"/>
    <property type="match status" value="2"/>
</dbReference>
<evidence type="ECO:0000256" key="7">
    <source>
        <dbReference type="ARBA" id="ARBA00023295"/>
    </source>
</evidence>
<dbReference type="GO" id="GO:0004565">
    <property type="term" value="F:beta-galactosidase activity"/>
    <property type="evidence" value="ECO:0007669"/>
    <property type="project" value="UniProtKB-EC"/>
</dbReference>
<evidence type="ECO:0000256" key="3">
    <source>
        <dbReference type="ARBA" id="ARBA00007401"/>
    </source>
</evidence>
<dbReference type="SUPFAM" id="SSF49373">
    <property type="entry name" value="Invasin/intimin cell-adhesion fragments"/>
    <property type="match status" value="2"/>
</dbReference>
<dbReference type="Gene3D" id="2.60.40.4270">
    <property type="entry name" value="Listeria-Bacteroides repeat domain"/>
    <property type="match status" value="1"/>
</dbReference>
<dbReference type="Gene3D" id="3.20.20.80">
    <property type="entry name" value="Glycosidases"/>
    <property type="match status" value="1"/>
</dbReference>